<feature type="compositionally biased region" description="Basic and acidic residues" evidence="1">
    <location>
        <begin position="415"/>
        <end position="425"/>
    </location>
</feature>
<evidence type="ECO:0000313" key="3">
    <source>
        <dbReference type="Proteomes" id="UP000663850"/>
    </source>
</evidence>
<feature type="compositionally biased region" description="Polar residues" evidence="1">
    <location>
        <begin position="700"/>
        <end position="719"/>
    </location>
</feature>
<dbReference type="Proteomes" id="UP000663850">
    <property type="component" value="Unassembled WGS sequence"/>
</dbReference>
<feature type="region of interest" description="Disordered" evidence="1">
    <location>
        <begin position="415"/>
        <end position="555"/>
    </location>
</feature>
<dbReference type="EMBL" id="CAJMWZ010001639">
    <property type="protein sequence ID" value="CAE6439396.1"/>
    <property type="molecule type" value="Genomic_DNA"/>
</dbReference>
<name>A0A8H2XYC4_9AGAM</name>
<gene>
    <name evidence="2" type="ORF">RDB_LOCUS27478</name>
</gene>
<feature type="region of interest" description="Disordered" evidence="1">
    <location>
        <begin position="614"/>
        <end position="720"/>
    </location>
</feature>
<evidence type="ECO:0000256" key="1">
    <source>
        <dbReference type="SAM" id="MobiDB-lite"/>
    </source>
</evidence>
<evidence type="ECO:0000313" key="2">
    <source>
        <dbReference type="EMBL" id="CAE6439396.1"/>
    </source>
</evidence>
<feature type="compositionally biased region" description="Acidic residues" evidence="1">
    <location>
        <begin position="682"/>
        <end position="695"/>
    </location>
</feature>
<comment type="caution">
    <text evidence="2">The sequence shown here is derived from an EMBL/GenBank/DDBJ whole genome shotgun (WGS) entry which is preliminary data.</text>
</comment>
<reference evidence="2" key="1">
    <citation type="submission" date="2021-01" db="EMBL/GenBank/DDBJ databases">
        <authorList>
            <person name="Kaushik A."/>
        </authorList>
    </citation>
    <scope>NUCLEOTIDE SEQUENCE</scope>
    <source>
        <strain evidence="2">Type strain: AG8-Rh-89/</strain>
    </source>
</reference>
<feature type="compositionally biased region" description="Basic and acidic residues" evidence="1">
    <location>
        <begin position="539"/>
        <end position="555"/>
    </location>
</feature>
<protein>
    <submittedName>
        <fullName evidence="2">Uncharacterized protein</fullName>
    </submittedName>
</protein>
<accession>A0A8H2XYC4</accession>
<feature type="region of interest" description="Disordered" evidence="1">
    <location>
        <begin position="26"/>
        <end position="45"/>
    </location>
</feature>
<feature type="compositionally biased region" description="Acidic residues" evidence="1">
    <location>
        <begin position="478"/>
        <end position="487"/>
    </location>
</feature>
<proteinExistence type="predicted"/>
<sequence>MEAALNWEEMLKDPKFRELVSQYKKPHATESKLPTTESKPPDPSGVTDISLLVNPLLVVSTHTPPIQTTMAIHLAACTPLPMIATMINTSTSSCVHAPLATTKMIMITTITVARACNPLVKANTTATTIRIADWVPPRHAEIKPLQLSEQLPDPPDGWNDKGYYLSAPVSYEIGGKNGDRAGGKQGGPSMIFDKNGTKVKYKTFLEKMSKEDKYLFVKEHNHPFTDIMGIPYFNPYGKVLLDDKLTTIIHKPVVTQAAVVCNILNNATIAPGKFLTWAHFGLSVHLQVYHYVYQIKPYYYHFHDKMGENNWLIDSEAWEYLKEVGRYLKKTRNQTVDPVDYLHQHESKNMKNKGIQKSYIEEPDTNNPYYFPKFGADKKYAGSMHALEALTKHTAPASSSTKAYDARRADRIVAQEKAHAKDGARATKPGKSAPAKGVPKTGGAKVKTETKAKHRMVSDEESDDNGSKIPKPKQKEPESEEELDEPEQLLAMEFVKKPNKAKSKLVEPEEKEEEPMGEAPMQAKLTKQKKSKQKIASSEVDKLKEYEPPMKETAKPDKVSSLVYAMANKYLLQIEAPLPLKLKFKEKESEDDLEKGILSIKECTWRKMLLHCEPEPKENEPQQSEDNEVGKEAVAKSRSKSKQLALSPEAGEPEESEKLNNQAVSSKQGRKHPLQPRAKEDKEEEEEEEEGQDEELGTKRNPTPLSSVLDNSSSINYQPSVDGMRVMKATTRLIKVPTPGSVAS</sequence>
<organism evidence="2 3">
    <name type="scientific">Rhizoctonia solani</name>
    <dbReference type="NCBI Taxonomy" id="456999"/>
    <lineage>
        <taxon>Eukaryota</taxon>
        <taxon>Fungi</taxon>
        <taxon>Dikarya</taxon>
        <taxon>Basidiomycota</taxon>
        <taxon>Agaricomycotina</taxon>
        <taxon>Agaricomycetes</taxon>
        <taxon>Cantharellales</taxon>
        <taxon>Ceratobasidiaceae</taxon>
        <taxon>Rhizoctonia</taxon>
    </lineage>
</organism>
<feature type="non-terminal residue" evidence="2">
    <location>
        <position position="1"/>
    </location>
</feature>
<dbReference type="AlphaFoldDB" id="A0A8H2XYC4"/>